<evidence type="ECO:0000313" key="7">
    <source>
        <dbReference type="EMBL" id="CQR52134.1"/>
    </source>
</evidence>
<proteinExistence type="inferred from homology"/>
<dbReference type="GO" id="GO:0050532">
    <property type="term" value="F:2-phosphosulfolactate phosphatase activity"/>
    <property type="evidence" value="ECO:0007669"/>
    <property type="project" value="UniProtKB-EC"/>
</dbReference>
<keyword evidence="8" id="KW-1185">Reference proteome</keyword>
<evidence type="ECO:0000256" key="6">
    <source>
        <dbReference type="ARBA" id="ARBA00033711"/>
    </source>
</evidence>
<name>A0A0D6JUG8_9EURY</name>
<evidence type="ECO:0000256" key="1">
    <source>
        <dbReference type="ARBA" id="ARBA00001946"/>
    </source>
</evidence>
<dbReference type="EC" id="3.1.3.71" evidence="3"/>
<evidence type="ECO:0000256" key="4">
    <source>
        <dbReference type="ARBA" id="ARBA00022801"/>
    </source>
</evidence>
<organism evidence="7 8">
    <name type="scientific">Haloferax massiliensis</name>
    <dbReference type="NCBI Taxonomy" id="1476858"/>
    <lineage>
        <taxon>Archaea</taxon>
        <taxon>Methanobacteriati</taxon>
        <taxon>Methanobacteriota</taxon>
        <taxon>Stenosarchaea group</taxon>
        <taxon>Halobacteria</taxon>
        <taxon>Halobacteriales</taxon>
        <taxon>Haloferacaceae</taxon>
        <taxon>Haloferax</taxon>
    </lineage>
</organism>
<evidence type="ECO:0000256" key="3">
    <source>
        <dbReference type="ARBA" id="ARBA00012953"/>
    </source>
</evidence>
<evidence type="ECO:0000256" key="5">
    <source>
        <dbReference type="ARBA" id="ARBA00022842"/>
    </source>
</evidence>
<dbReference type="GO" id="GO:0000287">
    <property type="term" value="F:magnesium ion binding"/>
    <property type="evidence" value="ECO:0007669"/>
    <property type="project" value="InterPro"/>
</dbReference>
<dbReference type="OrthoDB" id="233938at2157"/>
<dbReference type="EMBL" id="CSTE01000003">
    <property type="protein sequence ID" value="CQR52134.1"/>
    <property type="molecule type" value="Genomic_DNA"/>
</dbReference>
<dbReference type="GO" id="GO:0050545">
    <property type="term" value="F:sulfopyruvate decarboxylase activity"/>
    <property type="evidence" value="ECO:0007669"/>
    <property type="project" value="TreeGrafter"/>
</dbReference>
<keyword evidence="4" id="KW-0378">Hydrolase</keyword>
<reference evidence="8" key="1">
    <citation type="submission" date="2015-03" db="EMBL/GenBank/DDBJ databases">
        <authorList>
            <person name="Urmite Genomes"/>
        </authorList>
    </citation>
    <scope>NUCLEOTIDE SEQUENCE [LARGE SCALE GENOMIC DNA]</scope>
    <source>
        <strain evidence="8">Arc-Hr</strain>
    </source>
</reference>
<dbReference type="InterPro" id="IPR036702">
    <property type="entry name" value="ComB-like_sf"/>
</dbReference>
<accession>A0A0D6JUG8</accession>
<evidence type="ECO:0000313" key="8">
    <source>
        <dbReference type="Proteomes" id="UP000198902"/>
    </source>
</evidence>
<dbReference type="SUPFAM" id="SSF142823">
    <property type="entry name" value="ComB-like"/>
    <property type="match status" value="1"/>
</dbReference>
<comment type="similarity">
    <text evidence="2">Belongs to the ComB family.</text>
</comment>
<protein>
    <recommendedName>
        <fullName evidence="3">2-phosphosulfolactate phosphatase</fullName>
        <ecNumber evidence="3">3.1.3.71</ecNumber>
    </recommendedName>
</protein>
<comment type="cofactor">
    <cofactor evidence="1">
        <name>Mg(2+)</name>
        <dbReference type="ChEBI" id="CHEBI:18420"/>
    </cofactor>
</comment>
<dbReference type="PANTHER" id="PTHR37311:SF1">
    <property type="entry name" value="2-PHOSPHOSULFOLACTATE PHOSPHATASE-RELATED"/>
    <property type="match status" value="1"/>
</dbReference>
<keyword evidence="5" id="KW-0460">Magnesium</keyword>
<dbReference type="RefSeq" id="WP_089780323.1">
    <property type="nucleotide sequence ID" value="NZ_CABLRR010000003.1"/>
</dbReference>
<dbReference type="Gene3D" id="3.90.1560.10">
    <property type="entry name" value="ComB-like"/>
    <property type="match status" value="1"/>
</dbReference>
<dbReference type="Pfam" id="PF04029">
    <property type="entry name" value="2-ph_phosp"/>
    <property type="match status" value="1"/>
</dbReference>
<dbReference type="InterPro" id="IPR005238">
    <property type="entry name" value="ComB-like"/>
</dbReference>
<gene>
    <name evidence="7" type="primary">comB</name>
    <name evidence="7" type="ORF">BN996_02997</name>
</gene>
<comment type="catalytic activity">
    <reaction evidence="6">
        <text>(2R)-O-phospho-3-sulfolactate + H2O = (2R)-3-sulfolactate + phosphate</text>
        <dbReference type="Rhea" id="RHEA:23416"/>
        <dbReference type="ChEBI" id="CHEBI:15377"/>
        <dbReference type="ChEBI" id="CHEBI:15597"/>
        <dbReference type="ChEBI" id="CHEBI:43474"/>
        <dbReference type="ChEBI" id="CHEBI:58738"/>
        <dbReference type="EC" id="3.1.3.71"/>
    </reaction>
</comment>
<dbReference type="Proteomes" id="UP000198902">
    <property type="component" value="Unassembled WGS sequence"/>
</dbReference>
<sequence length="245" mass="26621">MSADGRQTAAFAETLIEGCENIPPEPTPGDYVVVDVTHFSATVAELLALGAEYVHVTDERGDEPAYREDHPECLIGGGKTDDYEPNPGYDFFNSPSYVQRLDLDGRPTAMTSTNGGRAVSTLRERGGSDVEVFVGGYTNAAAVADLLDDRGRPVTIVASGSSGQPTPDDTLGAALIDDYLHGDGLTDRERERYARLLVTAKGPRYEEKHEIRRRDLHEFETAIDSRSVVPVLRGDRLVPASRVDV</sequence>
<dbReference type="PANTHER" id="PTHR37311">
    <property type="entry name" value="2-PHOSPHOSULFOLACTATE PHOSPHATASE-RELATED"/>
    <property type="match status" value="1"/>
</dbReference>
<evidence type="ECO:0000256" key="2">
    <source>
        <dbReference type="ARBA" id="ARBA00009997"/>
    </source>
</evidence>
<dbReference type="AlphaFoldDB" id="A0A0D6JUG8"/>